<comment type="caution">
    <text evidence="1">The sequence shown here is derived from an EMBL/GenBank/DDBJ whole genome shotgun (WGS) entry which is preliminary data.</text>
</comment>
<evidence type="ECO:0000313" key="1">
    <source>
        <dbReference type="EMBL" id="SAL86185.1"/>
    </source>
</evidence>
<organism evidence="1 2">
    <name type="scientific">Caballeronia arvi</name>
    <dbReference type="NCBI Taxonomy" id="1777135"/>
    <lineage>
        <taxon>Bacteria</taxon>
        <taxon>Pseudomonadati</taxon>
        <taxon>Pseudomonadota</taxon>
        <taxon>Betaproteobacteria</taxon>
        <taxon>Burkholderiales</taxon>
        <taxon>Burkholderiaceae</taxon>
        <taxon>Caballeronia</taxon>
    </lineage>
</organism>
<proteinExistence type="predicted"/>
<dbReference type="AlphaFoldDB" id="A0A158KYX5"/>
<evidence type="ECO:0000313" key="2">
    <source>
        <dbReference type="Proteomes" id="UP000055019"/>
    </source>
</evidence>
<keyword evidence="2" id="KW-1185">Reference proteome</keyword>
<sequence>MRRLAAKRCLACGESLEGRRDWLPLVGPSTSAQVPCCGGVSISLAPQISEGLLAVASGADGAVRRAALKGNQREVQVERVIFDKQERLRERQKIINVTFVAINIPLVAKVPLEQRMRRGRAQGRPASSGSEASRALGLTQRASIVERVLTVDIVQAIVQFLSRQRALGEQLFQLIDADGPEGATVEAGHHFADYFCVTGKGGKTRARTPAIKFRGQVTAVGIRQGTVQK</sequence>
<dbReference type="Proteomes" id="UP000055019">
    <property type="component" value="Unassembled WGS sequence"/>
</dbReference>
<gene>
    <name evidence="1" type="ORF">AWB74_07600</name>
</gene>
<accession>A0A158KYX5</accession>
<dbReference type="EMBL" id="FCOM02000069">
    <property type="protein sequence ID" value="SAL86185.1"/>
    <property type="molecule type" value="Genomic_DNA"/>
</dbReference>
<name>A0A158KYX5_9BURK</name>
<protein>
    <submittedName>
        <fullName evidence="1">Uncharacterized protein</fullName>
    </submittedName>
</protein>
<reference evidence="1" key="1">
    <citation type="submission" date="2016-01" db="EMBL/GenBank/DDBJ databases">
        <authorList>
            <person name="Peeters C."/>
        </authorList>
    </citation>
    <scope>NUCLEOTIDE SEQUENCE [LARGE SCALE GENOMIC DNA]</scope>
    <source>
        <strain evidence="1">LMG 29317</strain>
    </source>
</reference>